<feature type="transmembrane region" description="Helical" evidence="10">
    <location>
        <begin position="12"/>
        <end position="33"/>
    </location>
</feature>
<dbReference type="NCBIfam" id="TIGR00933">
    <property type="entry name" value="2a38"/>
    <property type="match status" value="1"/>
</dbReference>
<dbReference type="GO" id="GO:0015379">
    <property type="term" value="F:potassium:chloride symporter activity"/>
    <property type="evidence" value="ECO:0007669"/>
    <property type="project" value="InterPro"/>
</dbReference>
<reference evidence="12" key="1">
    <citation type="submission" date="2016-10" db="EMBL/GenBank/DDBJ databases">
        <authorList>
            <person name="Varghese N."/>
            <person name="Submissions S."/>
        </authorList>
    </citation>
    <scope>NUCLEOTIDE SEQUENCE [LARGE SCALE GENOMIC DNA]</scope>
    <source>
        <strain evidence="12">DSM 13577</strain>
    </source>
</reference>
<feature type="transmembrane region" description="Helical" evidence="10">
    <location>
        <begin position="192"/>
        <end position="215"/>
    </location>
</feature>
<evidence type="ECO:0000256" key="8">
    <source>
        <dbReference type="ARBA" id="ARBA00023065"/>
    </source>
</evidence>
<evidence type="ECO:0000256" key="5">
    <source>
        <dbReference type="ARBA" id="ARBA00022692"/>
    </source>
</evidence>
<name>A0A1H9Z495_9FIRM</name>
<evidence type="ECO:0000313" key="11">
    <source>
        <dbReference type="EMBL" id="SES76247.1"/>
    </source>
</evidence>
<feature type="transmembrane region" description="Helical" evidence="10">
    <location>
        <begin position="227"/>
        <end position="248"/>
    </location>
</feature>
<keyword evidence="5 10" id="KW-0812">Transmembrane</keyword>
<proteinExistence type="predicted"/>
<dbReference type="PANTHER" id="PTHR32024">
    <property type="entry name" value="TRK SYSTEM POTASSIUM UPTAKE PROTEIN TRKG-RELATED"/>
    <property type="match status" value="1"/>
</dbReference>
<keyword evidence="3" id="KW-1003">Cell membrane</keyword>
<feature type="transmembrane region" description="Helical" evidence="10">
    <location>
        <begin position="311"/>
        <end position="330"/>
    </location>
</feature>
<keyword evidence="2" id="KW-0813">Transport</keyword>
<evidence type="ECO:0000256" key="7">
    <source>
        <dbReference type="ARBA" id="ARBA00022989"/>
    </source>
</evidence>
<dbReference type="InterPro" id="IPR004772">
    <property type="entry name" value="TrkH"/>
</dbReference>
<dbReference type="PANTHER" id="PTHR32024:SF1">
    <property type="entry name" value="KTR SYSTEM POTASSIUM UPTAKE PROTEIN B"/>
    <property type="match status" value="1"/>
</dbReference>
<evidence type="ECO:0000256" key="10">
    <source>
        <dbReference type="SAM" id="Phobius"/>
    </source>
</evidence>
<dbReference type="OrthoDB" id="9810952at2"/>
<feature type="transmembrane region" description="Helical" evidence="10">
    <location>
        <begin position="402"/>
        <end position="426"/>
    </location>
</feature>
<sequence length="445" mass="48047">MVKEKKSLTPARILAGGFLSLILLGTILLSLPISSVEGSISVIDALFTATSAVCVTGLVVVDTGTHFTLFGQLVILGLIQAGGLGFMTMATLIFLLLGKKITLKERLVIQEALNQFSLEGLVRLTKYIIIFTITIELIAALLLGLRFSMDHGYKLGMYMGLFHSISAFANAGFDIMGIVGESSLTAYGNDPVVVFIIMGLFIIGGLGFTVIVDIYKRHSFGKMALHSRFALVLTGILLLIGFLGVFFLEYSNPNTLGEMPFYRKILPSIFTGATTRTAGFNTLDTGSLTSATLFFMSVLMFIGASPASTGGGIKTTTFGVLLVSVVAMIKGDREVHIFNRRLPYEIVLKALSIIMISLVIIGLATIILSRTEQQEFLHILFEVVSAFGTVGLSTGITSELTTIGRIIIIIIMFIGRVGPLTLALAFSQRMKNSKIRYPEEKVLVG</sequence>
<protein>
    <submittedName>
        <fullName evidence="11">Trk system potassium uptake protein TrkH</fullName>
    </submittedName>
</protein>
<feature type="transmembrane region" description="Helical" evidence="10">
    <location>
        <begin position="127"/>
        <end position="145"/>
    </location>
</feature>
<evidence type="ECO:0000256" key="1">
    <source>
        <dbReference type="ARBA" id="ARBA00004651"/>
    </source>
</evidence>
<evidence type="ECO:0000256" key="2">
    <source>
        <dbReference type="ARBA" id="ARBA00022448"/>
    </source>
</evidence>
<evidence type="ECO:0000256" key="3">
    <source>
        <dbReference type="ARBA" id="ARBA00022475"/>
    </source>
</evidence>
<dbReference type="EMBL" id="FOIF01000006">
    <property type="protein sequence ID" value="SES76247.1"/>
    <property type="molecule type" value="Genomic_DNA"/>
</dbReference>
<feature type="transmembrane region" description="Helical" evidence="10">
    <location>
        <begin position="157"/>
        <end position="180"/>
    </location>
</feature>
<feature type="transmembrane region" description="Helical" evidence="10">
    <location>
        <begin position="350"/>
        <end position="369"/>
    </location>
</feature>
<keyword evidence="7 10" id="KW-1133">Transmembrane helix</keyword>
<dbReference type="GO" id="GO:0005886">
    <property type="term" value="C:plasma membrane"/>
    <property type="evidence" value="ECO:0007669"/>
    <property type="project" value="UniProtKB-SubCell"/>
</dbReference>
<gene>
    <name evidence="11" type="ORF">SAMN03080614_100663</name>
</gene>
<keyword evidence="8" id="KW-0406">Ion transport</keyword>
<feature type="transmembrane region" description="Helical" evidence="10">
    <location>
        <begin position="39"/>
        <end position="61"/>
    </location>
</feature>
<dbReference type="RefSeq" id="WP_091349118.1">
    <property type="nucleotide sequence ID" value="NZ_FOIF01000006.1"/>
</dbReference>
<comment type="subcellular location">
    <subcellularLocation>
        <location evidence="1">Cell membrane</location>
        <topology evidence="1">Multi-pass membrane protein</topology>
    </subcellularLocation>
</comment>
<dbReference type="AlphaFoldDB" id="A0A1H9Z495"/>
<feature type="transmembrane region" description="Helical" evidence="10">
    <location>
        <begin position="73"/>
        <end position="97"/>
    </location>
</feature>
<dbReference type="InterPro" id="IPR003445">
    <property type="entry name" value="Cat_transpt"/>
</dbReference>
<evidence type="ECO:0000313" key="12">
    <source>
        <dbReference type="Proteomes" id="UP000243819"/>
    </source>
</evidence>
<evidence type="ECO:0000256" key="6">
    <source>
        <dbReference type="ARBA" id="ARBA00022958"/>
    </source>
</evidence>
<keyword evidence="6" id="KW-0630">Potassium</keyword>
<dbReference type="STRING" id="1120990.SAMN03080614_100663"/>
<accession>A0A1H9Z495</accession>
<keyword evidence="12" id="KW-1185">Reference proteome</keyword>
<dbReference type="Pfam" id="PF02386">
    <property type="entry name" value="TrkH"/>
    <property type="match status" value="1"/>
</dbReference>
<organism evidence="11 12">
    <name type="scientific">Anaerobranca gottschalkii DSM 13577</name>
    <dbReference type="NCBI Taxonomy" id="1120990"/>
    <lineage>
        <taxon>Bacteria</taxon>
        <taxon>Bacillati</taxon>
        <taxon>Bacillota</taxon>
        <taxon>Clostridia</taxon>
        <taxon>Eubacteriales</taxon>
        <taxon>Proteinivoracaceae</taxon>
        <taxon>Anaerobranca</taxon>
    </lineage>
</organism>
<dbReference type="Proteomes" id="UP000243819">
    <property type="component" value="Unassembled WGS sequence"/>
</dbReference>
<evidence type="ECO:0000256" key="9">
    <source>
        <dbReference type="ARBA" id="ARBA00023136"/>
    </source>
</evidence>
<evidence type="ECO:0000256" key="4">
    <source>
        <dbReference type="ARBA" id="ARBA00022538"/>
    </source>
</evidence>
<keyword evidence="4" id="KW-0633">Potassium transport</keyword>
<keyword evidence="9 10" id="KW-0472">Membrane</keyword>